<reference evidence="2 3" key="1">
    <citation type="submission" date="2019-05" db="EMBL/GenBank/DDBJ databases">
        <authorList>
            <person name="Chen C."/>
        </authorList>
    </citation>
    <scope>NUCLEOTIDE SEQUENCE [LARGE SCALE GENOMIC DNA]</scope>
    <source>
        <strain evidence="2 3">HB172198</strain>
    </source>
</reference>
<accession>A0A4P8XFT6</accession>
<dbReference type="Proteomes" id="UP000300879">
    <property type="component" value="Chromosome"/>
</dbReference>
<proteinExistence type="predicted"/>
<dbReference type="PANTHER" id="PTHR37817">
    <property type="entry name" value="N-ACETYLTRANSFERASE EIS"/>
    <property type="match status" value="1"/>
</dbReference>
<dbReference type="PROSITE" id="PS51186">
    <property type="entry name" value="GNAT"/>
    <property type="match status" value="1"/>
</dbReference>
<dbReference type="Gene3D" id="3.40.630.30">
    <property type="match status" value="2"/>
</dbReference>
<dbReference type="AlphaFoldDB" id="A0A4P8XFT6"/>
<dbReference type="KEGG" id="palo:E6C60_0227"/>
<dbReference type="Pfam" id="PF13527">
    <property type="entry name" value="Acetyltransf_9"/>
    <property type="match status" value="1"/>
</dbReference>
<dbReference type="RefSeq" id="WP_138224084.1">
    <property type="nucleotide sequence ID" value="NZ_CP040396.1"/>
</dbReference>
<dbReference type="InterPro" id="IPR051554">
    <property type="entry name" value="Acetyltransferase_Eis"/>
</dbReference>
<dbReference type="GO" id="GO:0034069">
    <property type="term" value="F:aminoglycoside N-acetyltransferase activity"/>
    <property type="evidence" value="ECO:0007669"/>
    <property type="project" value="TreeGrafter"/>
</dbReference>
<keyword evidence="3" id="KW-1185">Reference proteome</keyword>
<dbReference type="InterPro" id="IPR000182">
    <property type="entry name" value="GNAT_dom"/>
</dbReference>
<sequence>MTKEPGRSIVVTNQPTREQLDAIFDILDQCFSAGRAFFQERLELDSTYHPDTTWFATVDGQVAANVQIFPLAIRVGKAVLHTGAIGSVAADPNYRGMGLTHRILDAQTQYMKEAQYDLSFLLASKHAFYEKAGWRLIPQTAYAIQPPPPREQTENYEIIPFEPRYLEEISSLYEQFNENRTYSVVRSESYWKDLIRWPEWKKGDCLLLKKEDRIAAYGIIEKKDSEQVFMNEFIYLDEAGDGVEHLFHALCQLRPNAKQILAMLPDDHKLHSYFHQHQAQPVPIHLTMWKMLRLYSTFHKLQAELEERLNRDDFMAGQEMLIALQCGEDTIFLDYRQQRLVISEEISSFPDVSIKMDERSLITYLLFGYEAKSREEGAPEPHAGQTHILQALFPKQNAVFYLTDKF</sequence>
<dbReference type="OrthoDB" id="9804948at2"/>
<feature type="domain" description="N-acetyltransferase" evidence="1">
    <location>
        <begin position="10"/>
        <end position="162"/>
    </location>
</feature>
<protein>
    <submittedName>
        <fullName evidence="2">GCN5-like N-acetyltransferase</fullName>
    </submittedName>
</protein>
<dbReference type="PANTHER" id="PTHR37817:SF1">
    <property type="entry name" value="N-ACETYLTRANSFERASE EIS"/>
    <property type="match status" value="1"/>
</dbReference>
<evidence type="ECO:0000313" key="2">
    <source>
        <dbReference type="EMBL" id="QCT00953.1"/>
    </source>
</evidence>
<dbReference type="GO" id="GO:0030649">
    <property type="term" value="P:aminoglycoside antibiotic catabolic process"/>
    <property type="evidence" value="ECO:0007669"/>
    <property type="project" value="TreeGrafter"/>
</dbReference>
<dbReference type="EMBL" id="CP040396">
    <property type="protein sequence ID" value="QCT00953.1"/>
    <property type="molecule type" value="Genomic_DNA"/>
</dbReference>
<keyword evidence="2" id="KW-0808">Transferase</keyword>
<evidence type="ECO:0000313" key="3">
    <source>
        <dbReference type="Proteomes" id="UP000300879"/>
    </source>
</evidence>
<gene>
    <name evidence="2" type="ORF">E6C60_0227</name>
</gene>
<dbReference type="InterPro" id="IPR016181">
    <property type="entry name" value="Acyl_CoA_acyltransferase"/>
</dbReference>
<evidence type="ECO:0000259" key="1">
    <source>
        <dbReference type="PROSITE" id="PS51186"/>
    </source>
</evidence>
<dbReference type="SUPFAM" id="SSF55729">
    <property type="entry name" value="Acyl-CoA N-acyltransferases (Nat)"/>
    <property type="match status" value="1"/>
</dbReference>
<dbReference type="CDD" id="cd04301">
    <property type="entry name" value="NAT_SF"/>
    <property type="match status" value="1"/>
</dbReference>
<name>A0A4P8XFT6_9BACL</name>
<organism evidence="2 3">
    <name type="scientific">Paenibacillus algicola</name>
    <dbReference type="NCBI Taxonomy" id="2565926"/>
    <lineage>
        <taxon>Bacteria</taxon>
        <taxon>Bacillati</taxon>
        <taxon>Bacillota</taxon>
        <taxon>Bacilli</taxon>
        <taxon>Bacillales</taxon>
        <taxon>Paenibacillaceae</taxon>
        <taxon>Paenibacillus</taxon>
    </lineage>
</organism>